<dbReference type="InterPro" id="IPR003741">
    <property type="entry name" value="LUD_dom"/>
</dbReference>
<protein>
    <submittedName>
        <fullName evidence="2">L-lactate dehydrogenase complex protein LldG</fullName>
    </submittedName>
</protein>
<dbReference type="RefSeq" id="WP_084071707.1">
    <property type="nucleotide sequence ID" value="NZ_FWXY01000038.1"/>
</dbReference>
<dbReference type="Proteomes" id="UP000192418">
    <property type="component" value="Unassembled WGS sequence"/>
</dbReference>
<reference evidence="2 3" key="1">
    <citation type="submission" date="2017-04" db="EMBL/GenBank/DDBJ databases">
        <authorList>
            <person name="Afonso C.L."/>
            <person name="Miller P.J."/>
            <person name="Scott M.A."/>
            <person name="Spackman E."/>
            <person name="Goraichik I."/>
            <person name="Dimitrov K.M."/>
            <person name="Suarez D.L."/>
            <person name="Swayne D.E."/>
        </authorList>
    </citation>
    <scope>NUCLEOTIDE SEQUENCE [LARGE SCALE GENOMIC DNA]</scope>
    <source>
        <strain evidence="2 3">DSM 3385</strain>
    </source>
</reference>
<dbReference type="PANTHER" id="PTHR43682:SF1">
    <property type="entry name" value="LACTATE UTILIZATION PROTEIN C"/>
    <property type="match status" value="1"/>
</dbReference>
<dbReference type="Pfam" id="PF02589">
    <property type="entry name" value="LUD_dom"/>
    <property type="match status" value="1"/>
</dbReference>
<keyword evidence="3" id="KW-1185">Reference proteome</keyword>
<gene>
    <name evidence="2" type="ORF">SAMN02746065_1386</name>
</gene>
<feature type="domain" description="LUD" evidence="1">
    <location>
        <begin position="53"/>
        <end position="219"/>
    </location>
</feature>
<dbReference type="EMBL" id="FWXY01000038">
    <property type="protein sequence ID" value="SMD11735.1"/>
    <property type="molecule type" value="Genomic_DNA"/>
</dbReference>
<dbReference type="STRING" id="1121400.SAMN02746065_1386"/>
<dbReference type="Gene3D" id="3.40.50.10420">
    <property type="entry name" value="NagB/RpiA/CoA transferase-like"/>
    <property type="match status" value="1"/>
</dbReference>
<evidence type="ECO:0000313" key="2">
    <source>
        <dbReference type="EMBL" id="SMD11735.1"/>
    </source>
</evidence>
<sequence length="221" mass="23831">MDFETFNRENRQAILNRVQHALGRTGSTPEPPIRPQRQVVLPKPEAEGDLTARFSKNLQKAGGSIVEIATPEEIPVRIAALLNEKGVPLQVAMGKDEALRGGDWQAVGLSVKNSAAGDLDSASVTRAFCGVAEVGSVVFCSGADNPTPNNFLAKYHFAVLSRKQLVPCLEDVWGLLRDRHRARGLPRAVNFITGPSATADVEATLQVGVHGPHHFEVLLTD</sequence>
<proteinExistence type="predicted"/>
<dbReference type="OrthoDB" id="9794187at2"/>
<name>A0A1W2EPY2_9BACT</name>
<dbReference type="InterPro" id="IPR024185">
    <property type="entry name" value="FTHF_cligase-like_sf"/>
</dbReference>
<evidence type="ECO:0000313" key="3">
    <source>
        <dbReference type="Proteomes" id="UP000192418"/>
    </source>
</evidence>
<dbReference type="SUPFAM" id="SSF100950">
    <property type="entry name" value="NagB/RpiA/CoA transferase-like"/>
    <property type="match status" value="1"/>
</dbReference>
<dbReference type="InterPro" id="IPR037171">
    <property type="entry name" value="NagB/RpiA_transferase-like"/>
</dbReference>
<dbReference type="PANTHER" id="PTHR43682">
    <property type="entry name" value="LACTATE UTILIZATION PROTEIN C"/>
    <property type="match status" value="1"/>
</dbReference>
<dbReference type="AlphaFoldDB" id="A0A1W2EPY2"/>
<organism evidence="2 3">
    <name type="scientific">Desulfocicer vacuolatum DSM 3385</name>
    <dbReference type="NCBI Taxonomy" id="1121400"/>
    <lineage>
        <taxon>Bacteria</taxon>
        <taxon>Pseudomonadati</taxon>
        <taxon>Thermodesulfobacteriota</taxon>
        <taxon>Desulfobacteria</taxon>
        <taxon>Desulfobacterales</taxon>
        <taxon>Desulfobacteraceae</taxon>
        <taxon>Desulfocicer</taxon>
    </lineage>
</organism>
<evidence type="ECO:0000259" key="1">
    <source>
        <dbReference type="Pfam" id="PF02589"/>
    </source>
</evidence>
<accession>A0A1W2EPY2</accession>